<evidence type="ECO:0000256" key="1">
    <source>
        <dbReference type="SAM" id="Phobius"/>
    </source>
</evidence>
<organism evidence="2 3">
    <name type="scientific">Blepharisma stoltei</name>
    <dbReference type="NCBI Taxonomy" id="1481888"/>
    <lineage>
        <taxon>Eukaryota</taxon>
        <taxon>Sar</taxon>
        <taxon>Alveolata</taxon>
        <taxon>Ciliophora</taxon>
        <taxon>Postciliodesmatophora</taxon>
        <taxon>Heterotrichea</taxon>
        <taxon>Heterotrichida</taxon>
        <taxon>Blepharismidae</taxon>
        <taxon>Blepharisma</taxon>
    </lineage>
</organism>
<sequence>MELQLHGNHAWNFYTLWNEESWRSSESQTNFWFLMVCLRLASRLCNSQPKFSTVWMHMGFWWNLNAVIWSDLQWLSVGVFIWLRKR</sequence>
<comment type="caution">
    <text evidence="2">The sequence shown here is derived from an EMBL/GenBank/DDBJ whole genome shotgun (WGS) entry which is preliminary data.</text>
</comment>
<proteinExistence type="predicted"/>
<dbReference type="AlphaFoldDB" id="A0AAU9IUB4"/>
<keyword evidence="1" id="KW-1133">Transmembrane helix</keyword>
<reference evidence="2" key="1">
    <citation type="submission" date="2021-09" db="EMBL/GenBank/DDBJ databases">
        <authorList>
            <consortium name="AG Swart"/>
            <person name="Singh M."/>
            <person name="Singh A."/>
            <person name="Seah K."/>
            <person name="Emmerich C."/>
        </authorList>
    </citation>
    <scope>NUCLEOTIDE SEQUENCE</scope>
    <source>
        <strain evidence="2">ATCC30299</strain>
    </source>
</reference>
<gene>
    <name evidence="2" type="ORF">BSTOLATCC_MIC11830</name>
</gene>
<evidence type="ECO:0000313" key="2">
    <source>
        <dbReference type="EMBL" id="CAG9314835.1"/>
    </source>
</evidence>
<accession>A0AAU9IUB4</accession>
<keyword evidence="1" id="KW-0472">Membrane</keyword>
<dbReference type="EMBL" id="CAJZBQ010000012">
    <property type="protein sequence ID" value="CAG9314835.1"/>
    <property type="molecule type" value="Genomic_DNA"/>
</dbReference>
<keyword evidence="3" id="KW-1185">Reference proteome</keyword>
<evidence type="ECO:0000313" key="3">
    <source>
        <dbReference type="Proteomes" id="UP001162131"/>
    </source>
</evidence>
<feature type="transmembrane region" description="Helical" evidence="1">
    <location>
        <begin position="60"/>
        <end position="83"/>
    </location>
</feature>
<name>A0AAU9IUB4_9CILI</name>
<keyword evidence="1" id="KW-0812">Transmembrane</keyword>
<protein>
    <submittedName>
        <fullName evidence="2">Uncharacterized protein</fullName>
    </submittedName>
</protein>
<dbReference type="Proteomes" id="UP001162131">
    <property type="component" value="Unassembled WGS sequence"/>
</dbReference>